<dbReference type="Proteomes" id="UP000027135">
    <property type="component" value="Unassembled WGS sequence"/>
</dbReference>
<organism evidence="1 2">
    <name type="scientific">Zootermopsis nevadensis</name>
    <name type="common">Dampwood termite</name>
    <dbReference type="NCBI Taxonomy" id="136037"/>
    <lineage>
        <taxon>Eukaryota</taxon>
        <taxon>Metazoa</taxon>
        <taxon>Ecdysozoa</taxon>
        <taxon>Arthropoda</taxon>
        <taxon>Hexapoda</taxon>
        <taxon>Insecta</taxon>
        <taxon>Pterygota</taxon>
        <taxon>Neoptera</taxon>
        <taxon>Polyneoptera</taxon>
        <taxon>Dictyoptera</taxon>
        <taxon>Blattodea</taxon>
        <taxon>Blattoidea</taxon>
        <taxon>Termitoidae</taxon>
        <taxon>Termopsidae</taxon>
        <taxon>Zootermopsis</taxon>
    </lineage>
</organism>
<protein>
    <submittedName>
        <fullName evidence="1">Uncharacterized protein</fullName>
    </submittedName>
</protein>
<gene>
    <name evidence="1" type="ORF">L798_14324</name>
</gene>
<evidence type="ECO:0000313" key="2">
    <source>
        <dbReference type="Proteomes" id="UP000027135"/>
    </source>
</evidence>
<accession>A0A067QMH8</accession>
<sequence>MNAKFNSLLSWKHNDYSWLGMKKLGFYTTPLRYTKTVELTAPVMETTI</sequence>
<keyword evidence="2" id="KW-1185">Reference proteome</keyword>
<evidence type="ECO:0000313" key="1">
    <source>
        <dbReference type="EMBL" id="KDR10648.1"/>
    </source>
</evidence>
<dbReference type="AlphaFoldDB" id="A0A067QMH8"/>
<dbReference type="InParanoid" id="A0A067QMH8"/>
<name>A0A067QMH8_ZOONE</name>
<proteinExistence type="predicted"/>
<dbReference type="EMBL" id="KK853149">
    <property type="protein sequence ID" value="KDR10648.1"/>
    <property type="molecule type" value="Genomic_DNA"/>
</dbReference>
<reference evidence="1 2" key="1">
    <citation type="journal article" date="2014" name="Nat. Commun.">
        <title>Molecular traces of alternative social organization in a termite genome.</title>
        <authorList>
            <person name="Terrapon N."/>
            <person name="Li C."/>
            <person name="Robertson H.M."/>
            <person name="Ji L."/>
            <person name="Meng X."/>
            <person name="Booth W."/>
            <person name="Chen Z."/>
            <person name="Childers C.P."/>
            <person name="Glastad K.M."/>
            <person name="Gokhale K."/>
            <person name="Gowin J."/>
            <person name="Gronenberg W."/>
            <person name="Hermansen R.A."/>
            <person name="Hu H."/>
            <person name="Hunt B.G."/>
            <person name="Huylmans A.K."/>
            <person name="Khalil S.M."/>
            <person name="Mitchell R.D."/>
            <person name="Munoz-Torres M.C."/>
            <person name="Mustard J.A."/>
            <person name="Pan H."/>
            <person name="Reese J.T."/>
            <person name="Scharf M.E."/>
            <person name="Sun F."/>
            <person name="Vogel H."/>
            <person name="Xiao J."/>
            <person name="Yang W."/>
            <person name="Yang Z."/>
            <person name="Yang Z."/>
            <person name="Zhou J."/>
            <person name="Zhu J."/>
            <person name="Brent C.S."/>
            <person name="Elsik C.G."/>
            <person name="Goodisman M.A."/>
            <person name="Liberles D.A."/>
            <person name="Roe R.M."/>
            <person name="Vargo E.L."/>
            <person name="Vilcinskas A."/>
            <person name="Wang J."/>
            <person name="Bornberg-Bauer E."/>
            <person name="Korb J."/>
            <person name="Zhang G."/>
            <person name="Liebig J."/>
        </authorList>
    </citation>
    <scope>NUCLEOTIDE SEQUENCE [LARGE SCALE GENOMIC DNA]</scope>
    <source>
        <tissue evidence="1">Whole organism</tissue>
    </source>
</reference>